<comment type="caution">
    <text evidence="1">The sequence shown here is derived from an EMBL/GenBank/DDBJ whole genome shotgun (WGS) entry which is preliminary data.</text>
</comment>
<dbReference type="AlphaFoldDB" id="A0AA39Y422"/>
<gene>
    <name evidence="1" type="ORF">B0T16DRAFT_438594</name>
</gene>
<organism evidence="1 2">
    <name type="scientific">Cercophora newfieldiana</name>
    <dbReference type="NCBI Taxonomy" id="92897"/>
    <lineage>
        <taxon>Eukaryota</taxon>
        <taxon>Fungi</taxon>
        <taxon>Dikarya</taxon>
        <taxon>Ascomycota</taxon>
        <taxon>Pezizomycotina</taxon>
        <taxon>Sordariomycetes</taxon>
        <taxon>Sordariomycetidae</taxon>
        <taxon>Sordariales</taxon>
        <taxon>Lasiosphaeriaceae</taxon>
        <taxon>Cercophora</taxon>
    </lineage>
</organism>
<evidence type="ECO:0000313" key="1">
    <source>
        <dbReference type="EMBL" id="KAK0644696.1"/>
    </source>
</evidence>
<dbReference type="PANTHER" id="PTHR35896:SF3">
    <property type="entry name" value="MAJOR FACILITATOR SUPERFAMILY TRANSPORTER"/>
    <property type="match status" value="1"/>
</dbReference>
<reference evidence="1" key="1">
    <citation type="submission" date="2023-06" db="EMBL/GenBank/DDBJ databases">
        <title>Genome-scale phylogeny and comparative genomics of the fungal order Sordariales.</title>
        <authorList>
            <consortium name="Lawrence Berkeley National Laboratory"/>
            <person name="Hensen N."/>
            <person name="Bonometti L."/>
            <person name="Westerberg I."/>
            <person name="Brannstrom I.O."/>
            <person name="Guillou S."/>
            <person name="Cros-Aarteil S."/>
            <person name="Calhoun S."/>
            <person name="Haridas S."/>
            <person name="Kuo A."/>
            <person name="Mondo S."/>
            <person name="Pangilinan J."/>
            <person name="Riley R."/>
            <person name="Labutti K."/>
            <person name="Andreopoulos B."/>
            <person name="Lipzen A."/>
            <person name="Chen C."/>
            <person name="Yanf M."/>
            <person name="Daum C."/>
            <person name="Ng V."/>
            <person name="Clum A."/>
            <person name="Steindorff A."/>
            <person name="Ohm R."/>
            <person name="Martin F."/>
            <person name="Silar P."/>
            <person name="Natvig D."/>
            <person name="Lalanne C."/>
            <person name="Gautier V."/>
            <person name="Ament-Velasquez S.L."/>
            <person name="Kruys A."/>
            <person name="Hutchinson M.I."/>
            <person name="Powell A.J."/>
            <person name="Barry K."/>
            <person name="Miller A.N."/>
            <person name="Grigoriev I.V."/>
            <person name="Debuchy R."/>
            <person name="Gladieux P."/>
            <person name="Thoren M.H."/>
            <person name="Johannesson H."/>
        </authorList>
    </citation>
    <scope>NUCLEOTIDE SEQUENCE</scope>
    <source>
        <strain evidence="1">SMH2532-1</strain>
    </source>
</reference>
<keyword evidence="2" id="KW-1185">Reference proteome</keyword>
<dbReference type="EMBL" id="JAULSV010000005">
    <property type="protein sequence ID" value="KAK0644696.1"/>
    <property type="molecule type" value="Genomic_DNA"/>
</dbReference>
<protein>
    <submittedName>
        <fullName evidence="1">Uncharacterized protein</fullName>
    </submittedName>
</protein>
<name>A0AA39Y422_9PEZI</name>
<sequence length="222" mass="24613">MVQHQGYHFFITKSLAACRFVSKICSITTHALAIWGLITILLQPIAAFIAITSPTSPDVYRPSTLPTNLSSCYCGKTETEAVSLGCIYDALATAWLPAHCRDDPLTSNFNRAGPGPDGAWSYFGDENGTIPLSPSEVASLGPVNGTFWAPRRWHLVHCVFYWMKYWRMRDTGAVMEERFDNLAHVEHCAKLLLKPAPETDFLIEVPVLMVSSVEAAKERGVH</sequence>
<evidence type="ECO:0000313" key="2">
    <source>
        <dbReference type="Proteomes" id="UP001174936"/>
    </source>
</evidence>
<dbReference type="InterPro" id="IPR053008">
    <property type="entry name" value="Phomopsin_biosynth_assoc"/>
</dbReference>
<proteinExistence type="predicted"/>
<dbReference type="PANTHER" id="PTHR35896">
    <property type="entry name" value="IG-LIKE DOMAIN-CONTAINING PROTEIN"/>
    <property type="match status" value="1"/>
</dbReference>
<dbReference type="Proteomes" id="UP001174936">
    <property type="component" value="Unassembled WGS sequence"/>
</dbReference>
<accession>A0AA39Y422</accession>